<dbReference type="EMBL" id="LLXL01000838">
    <property type="protein sequence ID" value="PKK68465.1"/>
    <property type="molecule type" value="Genomic_DNA"/>
</dbReference>
<reference evidence="2 3" key="2">
    <citation type="submission" date="2017-10" db="EMBL/GenBank/DDBJ databases">
        <title>Extensive intraspecific genome diversity in a model arbuscular mycorrhizal fungus.</title>
        <authorList>
            <person name="Chen E.C.H."/>
            <person name="Morin E."/>
            <person name="Baudet D."/>
            <person name="Noel J."/>
            <person name="Ndikumana S."/>
            <person name="Charron P."/>
            <person name="St-Onge C."/>
            <person name="Giorgi J."/>
            <person name="Grigoriev I.V."/>
            <person name="Roux C."/>
            <person name="Martin F.M."/>
            <person name="Corradi N."/>
        </authorList>
    </citation>
    <scope>NUCLEOTIDE SEQUENCE [LARGE SCALE GENOMIC DNA]</scope>
    <source>
        <strain evidence="2 3">C2</strain>
    </source>
</reference>
<proteinExistence type="predicted"/>
<evidence type="ECO:0000313" key="3">
    <source>
        <dbReference type="Proteomes" id="UP000233469"/>
    </source>
</evidence>
<protein>
    <submittedName>
        <fullName evidence="2">Uncharacterized protein</fullName>
    </submittedName>
</protein>
<dbReference type="Proteomes" id="UP000233469">
    <property type="component" value="Unassembled WGS sequence"/>
</dbReference>
<feature type="transmembrane region" description="Helical" evidence="1">
    <location>
        <begin position="22"/>
        <end position="41"/>
    </location>
</feature>
<keyword evidence="1" id="KW-1133">Transmembrane helix</keyword>
<accession>A0A2N1N3I6</accession>
<keyword evidence="1" id="KW-0812">Transmembrane</keyword>
<reference evidence="2 3" key="1">
    <citation type="submission" date="2016-04" db="EMBL/GenBank/DDBJ databases">
        <title>Genome analyses suggest a sexual origin of heterokaryosis in a supposedly ancient asexual fungus.</title>
        <authorList>
            <person name="Ropars J."/>
            <person name="Sedzielewska K."/>
            <person name="Noel J."/>
            <person name="Charron P."/>
            <person name="Farinelli L."/>
            <person name="Marton T."/>
            <person name="Kruger M."/>
            <person name="Pelin A."/>
            <person name="Brachmann A."/>
            <person name="Corradi N."/>
        </authorList>
    </citation>
    <scope>NUCLEOTIDE SEQUENCE [LARGE SCALE GENOMIC DNA]</scope>
    <source>
        <strain evidence="2 3">C2</strain>
    </source>
</reference>
<organism evidence="2 3">
    <name type="scientific">Rhizophagus irregularis</name>
    <dbReference type="NCBI Taxonomy" id="588596"/>
    <lineage>
        <taxon>Eukaryota</taxon>
        <taxon>Fungi</taxon>
        <taxon>Fungi incertae sedis</taxon>
        <taxon>Mucoromycota</taxon>
        <taxon>Glomeromycotina</taxon>
        <taxon>Glomeromycetes</taxon>
        <taxon>Glomerales</taxon>
        <taxon>Glomeraceae</taxon>
        <taxon>Rhizophagus</taxon>
    </lineage>
</organism>
<evidence type="ECO:0000256" key="1">
    <source>
        <dbReference type="SAM" id="Phobius"/>
    </source>
</evidence>
<keyword evidence="1" id="KW-0472">Membrane</keyword>
<evidence type="ECO:0000313" key="2">
    <source>
        <dbReference type="EMBL" id="PKK68465.1"/>
    </source>
</evidence>
<sequence length="70" mass="8283">MPFFQKLTDVYLCFISPFKHPLLRYLFTFTFISFFAVPLSCKNIIKMLYFSTDDAPKELIFKHVCVFSSV</sequence>
<comment type="caution">
    <text evidence="2">The sequence shown here is derived from an EMBL/GenBank/DDBJ whole genome shotgun (WGS) entry which is preliminary data.</text>
</comment>
<name>A0A2N1N3I6_9GLOM</name>
<gene>
    <name evidence="2" type="ORF">RhiirC2_538025</name>
</gene>
<dbReference type="AlphaFoldDB" id="A0A2N1N3I6"/>